<evidence type="ECO:0000313" key="2">
    <source>
        <dbReference type="Proteomes" id="UP000184010"/>
    </source>
</evidence>
<gene>
    <name evidence="1" type="ORF">SAMN02745215_00657</name>
</gene>
<protein>
    <submittedName>
        <fullName evidence="1">Uncharacterized protein</fullName>
    </submittedName>
</protein>
<dbReference type="InterPro" id="IPR058087">
    <property type="entry name" value="XAC2610_dom"/>
</dbReference>
<dbReference type="Proteomes" id="UP000184010">
    <property type="component" value="Unassembled WGS sequence"/>
</dbReference>
<reference evidence="2" key="1">
    <citation type="submission" date="2016-12" db="EMBL/GenBank/DDBJ databases">
        <authorList>
            <person name="Varghese N."/>
            <person name="Submissions S."/>
        </authorList>
    </citation>
    <scope>NUCLEOTIDE SEQUENCE [LARGE SCALE GENOMIC DNA]</scope>
    <source>
        <strain evidence="2">DSM 11544</strain>
    </source>
</reference>
<dbReference type="PROSITE" id="PS51257">
    <property type="entry name" value="PROKAR_LIPOPROTEIN"/>
    <property type="match status" value="1"/>
</dbReference>
<name>A0A1M7SCL1_9FIRM</name>
<sequence>MLRIIYIVKGDRVKKSIYVLTLLIFFLGISGCNIPPVGDMKSIASASGVKESNMDTPDSSSGLHTYEIQDRLHESMPEYRFVATGVVQGEDEWMYGFVMGLNVYDNNGESILSADFSEILDGEVSGYHVYNGMMDTMGLHITDANFDGYKDVIILNSFGGAHSNTWYDCWLWDPKTSSFAASKSFAEICNPALDVQKKCIYSAGGSGAAYWGGSIYKFIDGEYVLTNELDTDWYGLVERELVNGKMEIVREVSYREDNQILEREQKYYRDNDLWQLDRPHWYWSGGHHADQWLGGE</sequence>
<keyword evidence="2" id="KW-1185">Reference proteome</keyword>
<proteinExistence type="predicted"/>
<dbReference type="AlphaFoldDB" id="A0A1M7SCL1"/>
<dbReference type="NCBIfam" id="NF047539">
    <property type="entry name" value="XAC2610_fam"/>
    <property type="match status" value="1"/>
</dbReference>
<accession>A0A1M7SCL1</accession>
<organism evidence="1 2">
    <name type="scientific">Desulfitobacterium chlororespirans DSM 11544</name>
    <dbReference type="NCBI Taxonomy" id="1121395"/>
    <lineage>
        <taxon>Bacteria</taxon>
        <taxon>Bacillati</taxon>
        <taxon>Bacillota</taxon>
        <taxon>Clostridia</taxon>
        <taxon>Eubacteriales</taxon>
        <taxon>Desulfitobacteriaceae</taxon>
        <taxon>Desulfitobacterium</taxon>
    </lineage>
</organism>
<dbReference type="EMBL" id="FRDN01000004">
    <property type="protein sequence ID" value="SHN56247.1"/>
    <property type="molecule type" value="Genomic_DNA"/>
</dbReference>
<dbReference type="STRING" id="1121395.SAMN02745215_00657"/>
<evidence type="ECO:0000313" key="1">
    <source>
        <dbReference type="EMBL" id="SHN56247.1"/>
    </source>
</evidence>